<keyword evidence="3" id="KW-1185">Reference proteome</keyword>
<gene>
    <name evidence="2" type="ORF">QBC33DRAFT_212342</name>
</gene>
<evidence type="ECO:0000256" key="1">
    <source>
        <dbReference type="SAM" id="SignalP"/>
    </source>
</evidence>
<name>A0AAJ0FK88_9PEZI</name>
<feature type="chain" id="PRO_5042520688" evidence="1">
    <location>
        <begin position="36"/>
        <end position="397"/>
    </location>
</feature>
<proteinExistence type="predicted"/>
<keyword evidence="1" id="KW-0732">Signal</keyword>
<evidence type="ECO:0000313" key="3">
    <source>
        <dbReference type="Proteomes" id="UP001244011"/>
    </source>
</evidence>
<comment type="caution">
    <text evidence="2">The sequence shown here is derived from an EMBL/GenBank/DDBJ whole genome shotgun (WGS) entry which is preliminary data.</text>
</comment>
<dbReference type="Proteomes" id="UP001244011">
    <property type="component" value="Unassembled WGS sequence"/>
</dbReference>
<dbReference type="EMBL" id="MU839024">
    <property type="protein sequence ID" value="KAK1763830.1"/>
    <property type="molecule type" value="Genomic_DNA"/>
</dbReference>
<accession>A0AAJ0FK88</accession>
<feature type="signal peptide" evidence="1">
    <location>
        <begin position="1"/>
        <end position="35"/>
    </location>
</feature>
<dbReference type="AlphaFoldDB" id="A0AAJ0FK88"/>
<evidence type="ECO:0000313" key="2">
    <source>
        <dbReference type="EMBL" id="KAK1763830.1"/>
    </source>
</evidence>
<dbReference type="GeneID" id="85305866"/>
<organism evidence="2 3">
    <name type="scientific">Phialemonium atrogriseum</name>
    <dbReference type="NCBI Taxonomy" id="1093897"/>
    <lineage>
        <taxon>Eukaryota</taxon>
        <taxon>Fungi</taxon>
        <taxon>Dikarya</taxon>
        <taxon>Ascomycota</taxon>
        <taxon>Pezizomycotina</taxon>
        <taxon>Sordariomycetes</taxon>
        <taxon>Sordariomycetidae</taxon>
        <taxon>Cephalothecales</taxon>
        <taxon>Cephalothecaceae</taxon>
        <taxon>Phialemonium</taxon>
    </lineage>
</organism>
<protein>
    <submittedName>
        <fullName evidence="2">Uncharacterized protein</fullName>
    </submittedName>
</protein>
<dbReference type="RefSeq" id="XP_060280043.1">
    <property type="nucleotide sequence ID" value="XM_060422679.1"/>
</dbReference>
<reference evidence="2" key="1">
    <citation type="submission" date="2023-06" db="EMBL/GenBank/DDBJ databases">
        <title>Genome-scale phylogeny and comparative genomics of the fungal order Sordariales.</title>
        <authorList>
            <consortium name="Lawrence Berkeley National Laboratory"/>
            <person name="Hensen N."/>
            <person name="Bonometti L."/>
            <person name="Westerberg I."/>
            <person name="Brannstrom I.O."/>
            <person name="Guillou S."/>
            <person name="Cros-Aarteil S."/>
            <person name="Calhoun S."/>
            <person name="Haridas S."/>
            <person name="Kuo A."/>
            <person name="Mondo S."/>
            <person name="Pangilinan J."/>
            <person name="Riley R."/>
            <person name="Labutti K."/>
            <person name="Andreopoulos B."/>
            <person name="Lipzen A."/>
            <person name="Chen C."/>
            <person name="Yanf M."/>
            <person name="Daum C."/>
            <person name="Ng V."/>
            <person name="Clum A."/>
            <person name="Steindorff A."/>
            <person name="Ohm R."/>
            <person name="Martin F."/>
            <person name="Silar P."/>
            <person name="Natvig D."/>
            <person name="Lalanne C."/>
            <person name="Gautier V."/>
            <person name="Ament-Velasquez S.L."/>
            <person name="Kruys A."/>
            <person name="Hutchinson M.I."/>
            <person name="Powell A.J."/>
            <person name="Barry K."/>
            <person name="Miller A.N."/>
            <person name="Grigoriev I.V."/>
            <person name="Debuchy R."/>
            <person name="Gladieux P."/>
            <person name="Thoren M.H."/>
            <person name="Johannesson H."/>
        </authorList>
    </citation>
    <scope>NUCLEOTIDE SEQUENCE</scope>
    <source>
        <strain evidence="2">8032-3</strain>
    </source>
</reference>
<sequence>MCQTFGIVRFYNSAKMLSSSPKILAWFLLALPAFAQDECTATGVDFTDGGTYSVDSSSTSKFTFATIFSGCDGTANPILHAPDGGDDYTCSSLDMSRDRTQQISTCDITFSEITSGNWSITMVNPTTNETLERIFYLVAAATERVTTTVTPTVIVGYTSTPLGSTIIETVDRTLTQLFPAATVTSTCTQRSQTVTSSLIQSTETFTTRVTRTATSGSTTLRSTVYGQEVTATCHYDDAAPTVQADHVLVPAVKHQGEKKRRHSRHIYDRAGRGIYRDQAEDEAPAKREVAATTVTIVETTFTYSSTFTTIAPTPMTTETTIDQTTISVTPSPSIVCGNPTVVTQTVTVTPPPASETGTIYLTTTDQLTLWIITTMDTTTISVPASATACWDDGGVYY</sequence>